<dbReference type="Proteomes" id="UP000254771">
    <property type="component" value="Unassembled WGS sequence"/>
</dbReference>
<sequence>MNKHEKINYVEFPAKNIEATKQFFATAFNWSFVDYGPEYTAFSDEGIDGGFFKSDLSSSTENGSALVVFYSNDIEKTQTKIQEAGGTVVKPVFSFPGGRRFHFCDPSGNEYAVWSDT</sequence>
<dbReference type="InterPro" id="IPR052164">
    <property type="entry name" value="Anthracycline_SecMetBiosynth"/>
</dbReference>
<evidence type="ECO:0000313" key="2">
    <source>
        <dbReference type="EMBL" id="RDH85810.1"/>
    </source>
</evidence>
<dbReference type="CDD" id="cd07247">
    <property type="entry name" value="SgaA_N_like"/>
    <property type="match status" value="1"/>
</dbReference>
<dbReference type="InterPro" id="IPR029068">
    <property type="entry name" value="Glyas_Bleomycin-R_OHBP_Dase"/>
</dbReference>
<dbReference type="InterPro" id="IPR037523">
    <property type="entry name" value="VOC_core"/>
</dbReference>
<dbReference type="PANTHER" id="PTHR33993:SF1">
    <property type="entry name" value="GLYOXALASE FAMILY PROTEIN"/>
    <property type="match status" value="1"/>
</dbReference>
<reference evidence="2 3" key="1">
    <citation type="journal article" date="2018" name="ISME J.">
        <title>Endosymbiont genomes yield clues of tubeworm success.</title>
        <authorList>
            <person name="Li Y."/>
            <person name="Liles M.R."/>
            <person name="Halanych K.M."/>
        </authorList>
    </citation>
    <scope>NUCLEOTIDE SEQUENCE [LARGE SCALE GENOMIC DNA]</scope>
    <source>
        <strain evidence="2">A1462</strain>
    </source>
</reference>
<dbReference type="Gene3D" id="3.10.180.10">
    <property type="entry name" value="2,3-Dihydroxybiphenyl 1,2-Dioxygenase, domain 1"/>
    <property type="match status" value="1"/>
</dbReference>
<dbReference type="PROSITE" id="PS51819">
    <property type="entry name" value="VOC"/>
    <property type="match status" value="1"/>
</dbReference>
<dbReference type="SUPFAM" id="SSF54593">
    <property type="entry name" value="Glyoxalase/Bleomycin resistance protein/Dihydroxybiphenyl dioxygenase"/>
    <property type="match status" value="1"/>
</dbReference>
<accession>A0A370DML8</accession>
<name>A0A370DML8_9GAMM</name>
<keyword evidence="3" id="KW-1185">Reference proteome</keyword>
<dbReference type="InterPro" id="IPR004360">
    <property type="entry name" value="Glyas_Fos-R_dOase_dom"/>
</dbReference>
<feature type="domain" description="VOC" evidence="1">
    <location>
        <begin position="6"/>
        <end position="116"/>
    </location>
</feature>
<dbReference type="PANTHER" id="PTHR33993">
    <property type="entry name" value="GLYOXALASE-RELATED"/>
    <property type="match status" value="1"/>
</dbReference>
<evidence type="ECO:0000313" key="3">
    <source>
        <dbReference type="Proteomes" id="UP000254771"/>
    </source>
</evidence>
<dbReference type="Pfam" id="PF00903">
    <property type="entry name" value="Glyoxalase"/>
    <property type="match status" value="1"/>
</dbReference>
<organism evidence="2 3">
    <name type="scientific">endosymbiont of Escarpia spicata</name>
    <dbReference type="NCBI Taxonomy" id="2200908"/>
    <lineage>
        <taxon>Bacteria</taxon>
        <taxon>Pseudomonadati</taxon>
        <taxon>Pseudomonadota</taxon>
        <taxon>Gammaproteobacteria</taxon>
        <taxon>sulfur-oxidizing symbionts</taxon>
    </lineage>
</organism>
<dbReference type="AlphaFoldDB" id="A0A370DML8"/>
<protein>
    <submittedName>
        <fullName evidence="2">Glyoxalase</fullName>
    </submittedName>
</protein>
<evidence type="ECO:0000259" key="1">
    <source>
        <dbReference type="PROSITE" id="PS51819"/>
    </source>
</evidence>
<proteinExistence type="predicted"/>
<dbReference type="EMBL" id="QFXE01000012">
    <property type="protein sequence ID" value="RDH85810.1"/>
    <property type="molecule type" value="Genomic_DNA"/>
</dbReference>
<gene>
    <name evidence="2" type="ORF">DIZ78_10135</name>
</gene>
<comment type="caution">
    <text evidence="2">The sequence shown here is derived from an EMBL/GenBank/DDBJ whole genome shotgun (WGS) entry which is preliminary data.</text>
</comment>